<dbReference type="EMBL" id="JAJGAK010000011">
    <property type="protein sequence ID" value="MCC8364676.1"/>
    <property type="molecule type" value="Genomic_DNA"/>
</dbReference>
<name>A0ABS8JM50_9GAMM</name>
<feature type="non-terminal residue" evidence="1">
    <location>
        <position position="1"/>
    </location>
</feature>
<keyword evidence="2" id="KW-1185">Reference proteome</keyword>
<dbReference type="RefSeq" id="WP_230528478.1">
    <property type="nucleotide sequence ID" value="NZ_JAJGAK010000011.1"/>
</dbReference>
<accession>A0ABS8JM50</accession>
<organism evidence="1 2">
    <name type="scientific">Noviluteimonas lactosilytica</name>
    <dbReference type="NCBI Taxonomy" id="2888523"/>
    <lineage>
        <taxon>Bacteria</taxon>
        <taxon>Pseudomonadati</taxon>
        <taxon>Pseudomonadota</taxon>
        <taxon>Gammaproteobacteria</taxon>
        <taxon>Lysobacterales</taxon>
        <taxon>Lysobacteraceae</taxon>
        <taxon>Noviluteimonas</taxon>
    </lineage>
</organism>
<reference evidence="1" key="1">
    <citation type="submission" date="2021-10" db="EMBL/GenBank/DDBJ databases">
        <authorList>
            <person name="Lyu M."/>
            <person name="Wang X."/>
            <person name="Meng X."/>
            <person name="Xu K."/>
        </authorList>
    </citation>
    <scope>NUCLEOTIDE SEQUENCE</scope>
    <source>
        <strain evidence="1">A6</strain>
    </source>
</reference>
<comment type="caution">
    <text evidence="1">The sequence shown here is derived from an EMBL/GenBank/DDBJ whole genome shotgun (WGS) entry which is preliminary data.</text>
</comment>
<proteinExistence type="predicted"/>
<protein>
    <submittedName>
        <fullName evidence="1">Uncharacterized protein</fullName>
    </submittedName>
</protein>
<dbReference type="Proteomes" id="UP001165293">
    <property type="component" value="Unassembled WGS sequence"/>
</dbReference>
<evidence type="ECO:0000313" key="1">
    <source>
        <dbReference type="EMBL" id="MCC8364676.1"/>
    </source>
</evidence>
<gene>
    <name evidence="1" type="ORF">LK996_16555</name>
</gene>
<sequence length="93" mass="10045">ASHPPFHDACVLPRRKVRVGALPTGKQVRIRRKVARFGPRGQFVAGRRTDLELDGALGLAVDDAGARRNLSAMGHIAHMEPNQVTCPELAIDG</sequence>
<evidence type="ECO:0000313" key="2">
    <source>
        <dbReference type="Proteomes" id="UP001165293"/>
    </source>
</evidence>